<dbReference type="InterPro" id="IPR006668">
    <property type="entry name" value="Mg_transptr_MgtE_intracell_dom"/>
</dbReference>
<name>A0A2K9E4A4_9FIRM</name>
<dbReference type="SMART" id="SM00924">
    <property type="entry name" value="MgtE_N"/>
    <property type="match status" value="1"/>
</dbReference>
<proteinExistence type="inferred from homology"/>
<keyword evidence="5 9" id="KW-0460">Magnesium</keyword>
<keyword evidence="9" id="KW-1003">Cell membrane</keyword>
<dbReference type="InterPro" id="IPR046342">
    <property type="entry name" value="CBS_dom_sf"/>
</dbReference>
<dbReference type="GO" id="GO:0046872">
    <property type="term" value="F:metal ion binding"/>
    <property type="evidence" value="ECO:0007669"/>
    <property type="project" value="UniProtKB-KW"/>
</dbReference>
<keyword evidence="6 9" id="KW-1133">Transmembrane helix</keyword>
<evidence type="ECO:0000313" key="14">
    <source>
        <dbReference type="Proteomes" id="UP000239720"/>
    </source>
</evidence>
<keyword evidence="7 9" id="KW-0472">Membrane</keyword>
<feature type="transmembrane region" description="Helical" evidence="9">
    <location>
        <begin position="379"/>
        <end position="400"/>
    </location>
</feature>
<dbReference type="OrthoDB" id="9790355at2"/>
<dbReference type="Pfam" id="PF03448">
    <property type="entry name" value="MgtE_N"/>
    <property type="match status" value="1"/>
</dbReference>
<evidence type="ECO:0000256" key="3">
    <source>
        <dbReference type="ARBA" id="ARBA00022448"/>
    </source>
</evidence>
<dbReference type="InterPro" id="IPR036739">
    <property type="entry name" value="SLC41_membr_dom_sf"/>
</dbReference>
<dbReference type="Proteomes" id="UP000233534">
    <property type="component" value="Chromosome"/>
</dbReference>
<keyword evidence="9" id="KW-0479">Metal-binding</keyword>
<dbReference type="GO" id="GO:0015095">
    <property type="term" value="F:magnesium ion transmembrane transporter activity"/>
    <property type="evidence" value="ECO:0007669"/>
    <property type="project" value="UniProtKB-UniRule"/>
</dbReference>
<dbReference type="InterPro" id="IPR000644">
    <property type="entry name" value="CBS_dom"/>
</dbReference>
<protein>
    <recommendedName>
        <fullName evidence="9">Magnesium transporter MgtE</fullName>
    </recommendedName>
</protein>
<comment type="similarity">
    <text evidence="2 9">Belongs to the SLC41A transporter family.</text>
</comment>
<dbReference type="Gene3D" id="1.10.357.20">
    <property type="entry name" value="SLC41 divalent cation transporters, integral membrane domain"/>
    <property type="match status" value="1"/>
</dbReference>
<keyword evidence="13" id="KW-1185">Reference proteome</keyword>
<keyword evidence="8" id="KW-0129">CBS domain</keyword>
<dbReference type="InterPro" id="IPR038076">
    <property type="entry name" value="MgtE_N_sf"/>
</dbReference>
<evidence type="ECO:0000256" key="1">
    <source>
        <dbReference type="ARBA" id="ARBA00004141"/>
    </source>
</evidence>
<dbReference type="InterPro" id="IPR006669">
    <property type="entry name" value="MgtE_transporter"/>
</dbReference>
<dbReference type="PANTHER" id="PTHR43773:SF1">
    <property type="entry name" value="MAGNESIUM TRANSPORTER MGTE"/>
    <property type="match status" value="1"/>
</dbReference>
<dbReference type="GO" id="GO:0005886">
    <property type="term" value="C:plasma membrane"/>
    <property type="evidence" value="ECO:0007669"/>
    <property type="project" value="UniProtKB-SubCell"/>
</dbReference>
<dbReference type="SUPFAM" id="SSF158791">
    <property type="entry name" value="MgtE N-terminal domain-like"/>
    <property type="match status" value="1"/>
</dbReference>
<comment type="caution">
    <text evidence="9">Lacks conserved residue(s) required for the propagation of feature annotation.</text>
</comment>
<dbReference type="SMART" id="SM00116">
    <property type="entry name" value="CBS"/>
    <property type="match status" value="2"/>
</dbReference>
<evidence type="ECO:0000256" key="9">
    <source>
        <dbReference type="RuleBase" id="RU362011"/>
    </source>
</evidence>
<dbReference type="KEGG" id="hsc:HVS_01665"/>
<dbReference type="Gene3D" id="1.25.60.10">
    <property type="entry name" value="MgtE N-terminal domain-like"/>
    <property type="match status" value="1"/>
</dbReference>
<dbReference type="Pfam" id="PF00571">
    <property type="entry name" value="CBS"/>
    <property type="match status" value="2"/>
</dbReference>
<feature type="domain" description="CBS" evidence="10">
    <location>
        <begin position="196"/>
        <end position="252"/>
    </location>
</feature>
<dbReference type="PROSITE" id="PS51371">
    <property type="entry name" value="CBS"/>
    <property type="match status" value="1"/>
</dbReference>
<keyword evidence="3 9" id="KW-0813">Transport</keyword>
<feature type="transmembrane region" description="Helical" evidence="9">
    <location>
        <begin position="353"/>
        <end position="373"/>
    </location>
</feature>
<comment type="subcellular location">
    <subcellularLocation>
        <location evidence="9">Cell membrane</location>
        <topology evidence="9">Multi-pass membrane protein</topology>
    </subcellularLocation>
    <subcellularLocation>
        <location evidence="1">Membrane</location>
        <topology evidence="1">Multi-pass membrane protein</topology>
    </subcellularLocation>
</comment>
<organism evidence="11 13">
    <name type="scientific">Acetivibrio saccincola</name>
    <dbReference type="NCBI Taxonomy" id="1677857"/>
    <lineage>
        <taxon>Bacteria</taxon>
        <taxon>Bacillati</taxon>
        <taxon>Bacillota</taxon>
        <taxon>Clostridia</taxon>
        <taxon>Eubacteriales</taxon>
        <taxon>Oscillospiraceae</taxon>
        <taxon>Acetivibrio</taxon>
    </lineage>
</organism>
<reference evidence="12 14" key="2">
    <citation type="journal article" date="2018" name="Syst. Appl. Microbiol.">
        <title>Characterization and high-quality draft genome sequence of Herbivorax saccincola A7, an anaerobic, alkaliphilic, thermophilic, cellulolytic, and xylanolytic bacterium.</title>
        <authorList>
            <person name="Aikawa S."/>
            <person name="Baramee S."/>
            <person name="Sermsathanaswadi J."/>
            <person name="Thianheng P."/>
            <person name="Tachaapaikoon C."/>
            <person name="Shikata A."/>
            <person name="Waeonukul R."/>
            <person name="Pason P."/>
            <person name="Ratanakhanokchai K."/>
            <person name="Kosugi A."/>
        </authorList>
    </citation>
    <scope>NUCLEOTIDE SEQUENCE [LARGE SCALE GENOMIC DNA]</scope>
    <source>
        <strain evidence="12 14">A7</strain>
    </source>
</reference>
<evidence type="ECO:0000259" key="10">
    <source>
        <dbReference type="PROSITE" id="PS51371"/>
    </source>
</evidence>
<reference evidence="11 13" key="1">
    <citation type="submission" date="2017-12" db="EMBL/GenBank/DDBJ databases">
        <title>Complete genome sequence of Herbivorax saccincola GGR1, a novel Cellulosome-producing hydrolytic bacterium in a thermophilic biogas plant, established by Illumina and Nanopore MinION sequencing.</title>
        <authorList>
            <person name="Pechtl A."/>
            <person name="Ruckert C."/>
            <person name="Koeck D.E."/>
            <person name="Maus I."/>
            <person name="Winkler A."/>
            <person name="Kalinowski J."/>
            <person name="Puhler A."/>
            <person name="Schwarz W.W."/>
            <person name="Zverlov V.V."/>
            <person name="Schluter A."/>
            <person name="Liebl W."/>
        </authorList>
    </citation>
    <scope>NUCLEOTIDE SEQUENCE [LARGE SCALE GENOMIC DNA]</scope>
    <source>
        <strain evidence="11">GGR1</strain>
        <strain evidence="13">SR1</strain>
    </source>
</reference>
<feature type="transmembrane region" description="Helical" evidence="9">
    <location>
        <begin position="421"/>
        <end position="443"/>
    </location>
</feature>
<gene>
    <name evidence="12" type="ORF">B9R14_01115</name>
    <name evidence="11" type="ORF">HVS_01665</name>
</gene>
<evidence type="ECO:0000256" key="8">
    <source>
        <dbReference type="PROSITE-ProRule" id="PRU00703"/>
    </source>
</evidence>
<dbReference type="EMBL" id="NEMB01000003">
    <property type="protein sequence ID" value="PQQ65503.1"/>
    <property type="molecule type" value="Genomic_DNA"/>
</dbReference>
<dbReference type="Pfam" id="PF01769">
    <property type="entry name" value="MgtE"/>
    <property type="match status" value="1"/>
</dbReference>
<sequence>MDIEREKKLISEKKYSILKEDLINIPPIDVADFLDTLEEKESLLIFRLLPKGMAAEVFAHLSAERQAVLFNLVNESELRSILEDLFFDDKVDLLEEMPANVVKKILKNTSEVERKLINQFLMYPDYSAGSLMTIEFVDLKKEMTIKEALESVRKNAPDKETIYTCYVTDAERHLEGTISLKDLVLADGEVKVGDIMKKKPMCVNTHDDQEDIADLFKRYDLLALPVVDNEHRLVGIITVDDIVDVIEEEATEDIYKLGAVEPTDEEYITAGIFKLARKRIVWLIFLMISATLTEFIIVSFDDKLKLFGLSAFIPLLMDTGGNAGAQASTVVIRSIVLGEVNFKDLLKVIWKEIRIGVTVGPILAVLNFTRIYFISGRPFGVALTVTLTLMATILVAKMLGGILPLCAKKLKLDPAIMASPLITTMVDSIALIIFFTIASLLLVS</sequence>
<dbReference type="PANTHER" id="PTHR43773">
    <property type="entry name" value="MAGNESIUM TRANSPORTER MGTE"/>
    <property type="match status" value="1"/>
</dbReference>
<dbReference type="InterPro" id="IPR006667">
    <property type="entry name" value="SLC41_membr_dom"/>
</dbReference>
<evidence type="ECO:0000313" key="12">
    <source>
        <dbReference type="EMBL" id="PQQ65503.1"/>
    </source>
</evidence>
<evidence type="ECO:0000256" key="2">
    <source>
        <dbReference type="ARBA" id="ARBA00009749"/>
    </source>
</evidence>
<evidence type="ECO:0000256" key="4">
    <source>
        <dbReference type="ARBA" id="ARBA00022692"/>
    </source>
</evidence>
<evidence type="ECO:0000256" key="5">
    <source>
        <dbReference type="ARBA" id="ARBA00022842"/>
    </source>
</evidence>
<comment type="subunit">
    <text evidence="9">Homodimer.</text>
</comment>
<accession>A0A2K9E4A4</accession>
<evidence type="ECO:0000313" key="13">
    <source>
        <dbReference type="Proteomes" id="UP000233534"/>
    </source>
</evidence>
<dbReference type="AlphaFoldDB" id="A0A2K9E4A4"/>
<evidence type="ECO:0000313" key="11">
    <source>
        <dbReference type="EMBL" id="AUG56296.1"/>
    </source>
</evidence>
<dbReference type="Gene3D" id="3.10.580.10">
    <property type="entry name" value="CBS-domain"/>
    <property type="match status" value="1"/>
</dbReference>
<comment type="function">
    <text evidence="9">Acts as a magnesium transporter.</text>
</comment>
<dbReference type="SUPFAM" id="SSF54631">
    <property type="entry name" value="CBS-domain pair"/>
    <property type="match status" value="1"/>
</dbReference>
<dbReference type="EMBL" id="CP025197">
    <property type="protein sequence ID" value="AUG56296.1"/>
    <property type="molecule type" value="Genomic_DNA"/>
</dbReference>
<dbReference type="Proteomes" id="UP000239720">
    <property type="component" value="Unassembled WGS sequence"/>
</dbReference>
<dbReference type="SUPFAM" id="SSF161093">
    <property type="entry name" value="MgtE membrane domain-like"/>
    <property type="match status" value="1"/>
</dbReference>
<evidence type="ECO:0000256" key="7">
    <source>
        <dbReference type="ARBA" id="ARBA00023136"/>
    </source>
</evidence>
<dbReference type="NCBIfam" id="TIGR00400">
    <property type="entry name" value="mgtE"/>
    <property type="match status" value="1"/>
</dbReference>
<keyword evidence="4 9" id="KW-0812">Transmembrane</keyword>
<dbReference type="CDD" id="cd04606">
    <property type="entry name" value="CBS_pair_Mg_transporter"/>
    <property type="match status" value="1"/>
</dbReference>
<evidence type="ECO:0000256" key="6">
    <source>
        <dbReference type="ARBA" id="ARBA00022989"/>
    </source>
</evidence>
<feature type="transmembrane region" description="Helical" evidence="9">
    <location>
        <begin position="280"/>
        <end position="300"/>
    </location>
</feature>